<name>A0ABM0JG97_APLCA</name>
<organism evidence="2 3">
    <name type="scientific">Aplysia californica</name>
    <name type="common">California sea hare</name>
    <dbReference type="NCBI Taxonomy" id="6500"/>
    <lineage>
        <taxon>Eukaryota</taxon>
        <taxon>Metazoa</taxon>
        <taxon>Spiralia</taxon>
        <taxon>Lophotrochozoa</taxon>
        <taxon>Mollusca</taxon>
        <taxon>Gastropoda</taxon>
        <taxon>Heterobranchia</taxon>
        <taxon>Euthyneura</taxon>
        <taxon>Tectipleura</taxon>
        <taxon>Aplysiida</taxon>
        <taxon>Aplysioidea</taxon>
        <taxon>Aplysiidae</taxon>
        <taxon>Aplysia</taxon>
    </lineage>
</organism>
<dbReference type="Proteomes" id="UP000694888">
    <property type="component" value="Unplaced"/>
</dbReference>
<dbReference type="InterPro" id="IPR029526">
    <property type="entry name" value="PGBD"/>
</dbReference>
<accession>A0ABM0JG97</accession>
<evidence type="ECO:0000313" key="2">
    <source>
        <dbReference type="Proteomes" id="UP000694888"/>
    </source>
</evidence>
<evidence type="ECO:0000259" key="1">
    <source>
        <dbReference type="Pfam" id="PF13843"/>
    </source>
</evidence>
<sequence length="338" mass="39793">MAVLILIGLDRRPAISDYWSMSPEFYTAWYHSMFPRQRFQDIYHSMLQAGDKDAEGKDKIEPFMDLLLGKFRGAFYPFQELSIDEMVIGFKGRWQFKQFKASKPSKYHIKTFGLCDSSTGYVMNILTYFGANTSYDPEADADSGAAVRIFDTLLTCVDRGHKIYADRYYTTRALVDHLLKKKHHYTSTLMLNRKSFPPQLKNLSLQHRQLRWFLHENSDVLCAAFRDKKAKKPVVLVSTDAQVDTTQVKDVDKPTVIHDYNSHMNGCDLLDQKVTYYLVFSRKSVKWWKKLFFWMMEITQVNAFILYTLTRTDAQKKIGLKKFKLMLSRQQQRWQRQQ</sequence>
<keyword evidence="2" id="KW-1185">Reference proteome</keyword>
<feature type="domain" description="PiggyBac transposable element-derived protein" evidence="1">
    <location>
        <begin position="1"/>
        <end position="304"/>
    </location>
</feature>
<gene>
    <name evidence="3" type="primary">LOC101850632</name>
</gene>
<proteinExistence type="predicted"/>
<dbReference type="RefSeq" id="XP_005093018.1">
    <property type="nucleotide sequence ID" value="XM_005092961.1"/>
</dbReference>
<dbReference type="GeneID" id="101850632"/>
<dbReference type="Pfam" id="PF13843">
    <property type="entry name" value="DDE_Tnp_1_7"/>
    <property type="match status" value="1"/>
</dbReference>
<reference evidence="3" key="1">
    <citation type="submission" date="2025-08" db="UniProtKB">
        <authorList>
            <consortium name="RefSeq"/>
        </authorList>
    </citation>
    <scope>IDENTIFICATION</scope>
</reference>
<dbReference type="PANTHER" id="PTHR46599:SF3">
    <property type="entry name" value="PIGGYBAC TRANSPOSABLE ELEMENT-DERIVED PROTEIN 4"/>
    <property type="match status" value="1"/>
</dbReference>
<dbReference type="PANTHER" id="PTHR46599">
    <property type="entry name" value="PIGGYBAC TRANSPOSABLE ELEMENT-DERIVED PROTEIN 4"/>
    <property type="match status" value="1"/>
</dbReference>
<evidence type="ECO:0000313" key="3">
    <source>
        <dbReference type="RefSeq" id="XP_005093018.1"/>
    </source>
</evidence>
<protein>
    <submittedName>
        <fullName evidence="3">PiggyBac transposable element-derived protein 4-like</fullName>
    </submittedName>
</protein>